<dbReference type="InterPro" id="IPR036047">
    <property type="entry name" value="F-box-like_dom_sf"/>
</dbReference>
<evidence type="ECO:0000313" key="4">
    <source>
        <dbReference type="Proteomes" id="UP000663866"/>
    </source>
</evidence>
<name>A0A818X2X9_9BILA</name>
<organism evidence="3 4">
    <name type="scientific">Rotaria magnacalcarata</name>
    <dbReference type="NCBI Taxonomy" id="392030"/>
    <lineage>
        <taxon>Eukaryota</taxon>
        <taxon>Metazoa</taxon>
        <taxon>Spiralia</taxon>
        <taxon>Gnathifera</taxon>
        <taxon>Rotifera</taxon>
        <taxon>Eurotatoria</taxon>
        <taxon>Bdelloidea</taxon>
        <taxon>Philodinida</taxon>
        <taxon>Philodinidae</taxon>
        <taxon>Rotaria</taxon>
    </lineage>
</organism>
<dbReference type="EMBL" id="CAJOBG010000008">
    <property type="protein sequence ID" value="CAF3734200.1"/>
    <property type="molecule type" value="Genomic_DNA"/>
</dbReference>
<dbReference type="Pfam" id="PF00646">
    <property type="entry name" value="F-box"/>
    <property type="match status" value="1"/>
</dbReference>
<dbReference type="AlphaFoldDB" id="A0A818X2X9"/>
<protein>
    <recommendedName>
        <fullName evidence="1">F-box domain-containing protein</fullName>
    </recommendedName>
</protein>
<dbReference type="CDD" id="cd09917">
    <property type="entry name" value="F-box_SF"/>
    <property type="match status" value="1"/>
</dbReference>
<accession>A0A818X2X9</accession>
<dbReference type="SMART" id="SM00256">
    <property type="entry name" value="FBOX"/>
    <property type="match status" value="1"/>
</dbReference>
<evidence type="ECO:0000259" key="1">
    <source>
        <dbReference type="PROSITE" id="PS50181"/>
    </source>
</evidence>
<keyword evidence="4" id="KW-1185">Reference proteome</keyword>
<dbReference type="Proteomes" id="UP000663866">
    <property type="component" value="Unassembled WGS sequence"/>
</dbReference>
<dbReference type="EMBL" id="CAJOBF010000024">
    <property type="protein sequence ID" value="CAF3726852.1"/>
    <property type="molecule type" value="Genomic_DNA"/>
</dbReference>
<reference evidence="3" key="1">
    <citation type="submission" date="2021-02" db="EMBL/GenBank/DDBJ databases">
        <authorList>
            <person name="Nowell W R."/>
        </authorList>
    </citation>
    <scope>NUCLEOTIDE SEQUENCE</scope>
</reference>
<gene>
    <name evidence="3" type="ORF">OVN521_LOCUS168</name>
    <name evidence="2" type="ORF">UXM345_LOCUS568</name>
</gene>
<proteinExistence type="predicted"/>
<dbReference type="Proteomes" id="UP000663842">
    <property type="component" value="Unassembled WGS sequence"/>
</dbReference>
<dbReference type="PROSITE" id="PS50181">
    <property type="entry name" value="FBOX"/>
    <property type="match status" value="1"/>
</dbReference>
<evidence type="ECO:0000313" key="2">
    <source>
        <dbReference type="EMBL" id="CAF3726852.1"/>
    </source>
</evidence>
<comment type="caution">
    <text evidence="3">The sequence shown here is derived from an EMBL/GenBank/DDBJ whole genome shotgun (WGS) entry which is preliminary data.</text>
</comment>
<dbReference type="InterPro" id="IPR001810">
    <property type="entry name" value="F-box_dom"/>
</dbReference>
<dbReference type="SUPFAM" id="SSF81383">
    <property type="entry name" value="F-box domain"/>
    <property type="match status" value="1"/>
</dbReference>
<feature type="domain" description="F-box" evidence="1">
    <location>
        <begin position="3"/>
        <end position="54"/>
    </location>
</feature>
<sequence>MNDSSLLLLPIEILYHIIDYLDISTNFLSFSNVCTYFRAICNTYNRFQLDFRAISKTNLDHICQLIQPENALSLILTYENKTSGAKRLFFSLFNIDQFTRLLSLSLLNIDEDALNTHAVITEKMYAINLTLTKIMTGVAAMKSTVPVEYLFRHLTKLTIDVDQEWSIECVEFLSKIIDLFLIDKITFNPDLNLKFIHNTLNNIFILMGLAYNLSTLAIHPYPSHDGIIDIENISSIIPCHIKYLEVVIKDIHSMKVILDHHEHLWSRTLLAYSDQSIPWSKFVDELVFRKNNFVYGNPIILYVFGLVKYNVNFKNI</sequence>
<evidence type="ECO:0000313" key="3">
    <source>
        <dbReference type="EMBL" id="CAF3734200.1"/>
    </source>
</evidence>